<proteinExistence type="predicted"/>
<name>A0A328AWP0_9CAUL</name>
<protein>
    <submittedName>
        <fullName evidence="3">Aa3-type cytochrome c oxidase subunit IV</fullName>
    </submittedName>
</protein>
<dbReference type="RefSeq" id="WP_111456342.1">
    <property type="nucleotide sequence ID" value="NZ_QFYP01000001.1"/>
</dbReference>
<feature type="domain" description="Cytochrome c oxidase subunit IV bacterial aa3 type" evidence="2">
    <location>
        <begin position="8"/>
        <end position="47"/>
    </location>
</feature>
<keyword evidence="1" id="KW-1133">Transmembrane helix</keyword>
<reference evidence="4" key="1">
    <citation type="submission" date="2018-05" db="EMBL/GenBank/DDBJ databases">
        <authorList>
            <person name="Li X."/>
        </authorList>
    </citation>
    <scope>NUCLEOTIDE SEQUENCE [LARGE SCALE GENOMIC DNA]</scope>
    <source>
        <strain evidence="4">HKS-05</strain>
    </source>
</reference>
<dbReference type="Pfam" id="PF07835">
    <property type="entry name" value="COX4_pro_2"/>
    <property type="match status" value="1"/>
</dbReference>
<feature type="transmembrane region" description="Helical" evidence="1">
    <location>
        <begin position="21"/>
        <end position="47"/>
    </location>
</feature>
<organism evidence="3 4">
    <name type="scientific">Phenylobacterium hankyongense</name>
    <dbReference type="NCBI Taxonomy" id="1813876"/>
    <lineage>
        <taxon>Bacteria</taxon>
        <taxon>Pseudomonadati</taxon>
        <taxon>Pseudomonadota</taxon>
        <taxon>Alphaproteobacteria</taxon>
        <taxon>Caulobacterales</taxon>
        <taxon>Caulobacteraceae</taxon>
        <taxon>Phenylobacterium</taxon>
    </lineage>
</organism>
<feature type="transmembrane region" description="Helical" evidence="1">
    <location>
        <begin position="53"/>
        <end position="71"/>
    </location>
</feature>
<accession>A0A328AWP0</accession>
<dbReference type="Gene3D" id="1.20.5.160">
    <property type="entry name" value="Bacterial aa3 type cytochrome c oxidase subunit IV"/>
    <property type="match status" value="1"/>
</dbReference>
<keyword evidence="1" id="KW-0472">Membrane</keyword>
<dbReference type="SUPFAM" id="SSF81469">
    <property type="entry name" value="Bacterial aa3 type cytochrome c oxidase subunit IV"/>
    <property type="match status" value="1"/>
</dbReference>
<evidence type="ECO:0000313" key="3">
    <source>
        <dbReference type="EMBL" id="RAK59049.1"/>
    </source>
</evidence>
<evidence type="ECO:0000259" key="2">
    <source>
        <dbReference type="Pfam" id="PF07835"/>
    </source>
</evidence>
<dbReference type="InterPro" id="IPR036596">
    <property type="entry name" value="Cyt-C_aa3_sf"/>
</dbReference>
<comment type="caution">
    <text evidence="3">The sequence shown here is derived from an EMBL/GenBank/DDBJ whole genome shotgun (WGS) entry which is preliminary data.</text>
</comment>
<dbReference type="Proteomes" id="UP000249842">
    <property type="component" value="Unassembled WGS sequence"/>
</dbReference>
<dbReference type="InterPro" id="IPR012422">
    <property type="entry name" value="Cyt_c_oxidase_su4_bac-aa3"/>
</dbReference>
<keyword evidence="4" id="KW-1185">Reference proteome</keyword>
<evidence type="ECO:0000256" key="1">
    <source>
        <dbReference type="SAM" id="Phobius"/>
    </source>
</evidence>
<dbReference type="AlphaFoldDB" id="A0A328AWP0"/>
<gene>
    <name evidence="3" type="ORF">DJ021_04135</name>
</gene>
<keyword evidence="1" id="KW-0812">Transmembrane</keyword>
<dbReference type="OrthoDB" id="7190773at2"/>
<evidence type="ECO:0000313" key="4">
    <source>
        <dbReference type="Proteomes" id="UP000249842"/>
    </source>
</evidence>
<dbReference type="EMBL" id="QFYP01000001">
    <property type="protein sequence ID" value="RAK59049.1"/>
    <property type="molecule type" value="Genomic_DNA"/>
</dbReference>
<sequence>MADHASTYHRGEMDIQEQVSTFHLVMGMTKWGSLAVASGLLFLTLWFCTGAGFLGGLVTAGVVLALGIFVLRGGKAAAH</sequence>